<evidence type="ECO:0000259" key="2">
    <source>
        <dbReference type="Pfam" id="PF18481"/>
    </source>
</evidence>
<evidence type="ECO:0000313" key="4">
    <source>
        <dbReference type="Proteomes" id="UP000001784"/>
    </source>
</evidence>
<organism evidence="3 4">
    <name type="scientific">Syntrophobacter fumaroxidans (strain DSM 10017 / MPOB)</name>
    <dbReference type="NCBI Taxonomy" id="335543"/>
    <lineage>
        <taxon>Bacteria</taxon>
        <taxon>Pseudomonadati</taxon>
        <taxon>Thermodesulfobacteriota</taxon>
        <taxon>Syntrophobacteria</taxon>
        <taxon>Syntrophobacterales</taxon>
        <taxon>Syntrophobacteraceae</taxon>
        <taxon>Syntrophobacter</taxon>
    </lineage>
</organism>
<dbReference type="Pfam" id="PF18481">
    <property type="entry name" value="DUF5616"/>
    <property type="match status" value="1"/>
</dbReference>
<proteinExistence type="predicted"/>
<dbReference type="HOGENOM" id="CLU_102155_0_0_7"/>
<dbReference type="OrthoDB" id="5503612at2"/>
<dbReference type="PANTHER" id="PTHR42252:SF1">
    <property type="entry name" value="DUF434 DOMAIN-CONTAINING PROTEIN"/>
    <property type="match status" value="1"/>
</dbReference>
<reference evidence="3 4" key="1">
    <citation type="submission" date="2006-10" db="EMBL/GenBank/DDBJ databases">
        <title>Complete sequence of Syntrophobacter fumaroxidans MPOB.</title>
        <authorList>
            <consortium name="US DOE Joint Genome Institute"/>
            <person name="Copeland A."/>
            <person name="Lucas S."/>
            <person name="Lapidus A."/>
            <person name="Barry K."/>
            <person name="Detter J.C."/>
            <person name="Glavina del Rio T."/>
            <person name="Hammon N."/>
            <person name="Israni S."/>
            <person name="Pitluck S."/>
            <person name="Goltsman E.G."/>
            <person name="Martinez M."/>
            <person name="Schmutz J."/>
            <person name="Larimer F."/>
            <person name="Land M."/>
            <person name="Hauser L."/>
            <person name="Kyrpides N."/>
            <person name="Kim E."/>
            <person name="Boone D.R."/>
            <person name="Brockman F."/>
            <person name="Culley D."/>
            <person name="Ferry J."/>
            <person name="Gunsalus R."/>
            <person name="McInerney M.J."/>
            <person name="Morrison M."/>
            <person name="Plugge C."/>
            <person name="Rohlin L."/>
            <person name="Scholten J."/>
            <person name="Sieber J."/>
            <person name="Stams A.J.M."/>
            <person name="Worm P."/>
            <person name="Henstra A.M."/>
            <person name="Richardson P."/>
        </authorList>
    </citation>
    <scope>NUCLEOTIDE SEQUENCE [LARGE SCALE GENOMIC DNA]</scope>
    <source>
        <strain evidence="4">DSM 10017 / MPOB</strain>
    </source>
</reference>
<sequence>MTDRFPGLHDERQWVLNQAAADFYLLQNRLYPRRAALEWVGNRYRLTVRERELLNRGVFGQAEALARKAKRRCASALGGQCLVVDGHNVQITVESAVLGRPLLKANDGAVRDVAGQSARYRLSETSEVALDMIFQFLGIFRPGRVDFLFDAPMSHSGMLASACRRRLKSLGLDGDARAVPVPEREMTRAECIVAGSDRAVLDACSRWHDLAHEVIDLSCPCNMFVDFSDLILAQSRRS</sequence>
<dbReference type="RefSeq" id="WP_011696985.1">
    <property type="nucleotide sequence ID" value="NC_008554.1"/>
</dbReference>
<name>A0LEG0_SYNFM</name>
<dbReference type="InterPro" id="IPR041652">
    <property type="entry name" value="DUF5616"/>
</dbReference>
<evidence type="ECO:0000259" key="1">
    <source>
        <dbReference type="Pfam" id="PF04256"/>
    </source>
</evidence>
<dbReference type="AlphaFoldDB" id="A0LEG0"/>
<dbReference type="KEGG" id="sfu:Sfum_0109"/>
<dbReference type="EMBL" id="CP000478">
    <property type="protein sequence ID" value="ABK15812.1"/>
    <property type="molecule type" value="Genomic_DNA"/>
</dbReference>
<feature type="domain" description="DUF434" evidence="1">
    <location>
        <begin position="16"/>
        <end position="70"/>
    </location>
</feature>
<dbReference type="InParanoid" id="A0LEG0"/>
<protein>
    <recommendedName>
        <fullName evidence="5">DUF434 domain-containing protein</fullName>
    </recommendedName>
</protein>
<dbReference type="InterPro" id="IPR007368">
    <property type="entry name" value="DUF434"/>
</dbReference>
<dbReference type="Proteomes" id="UP000001784">
    <property type="component" value="Chromosome"/>
</dbReference>
<dbReference type="Pfam" id="PF04256">
    <property type="entry name" value="DUF434"/>
    <property type="match status" value="1"/>
</dbReference>
<evidence type="ECO:0000313" key="3">
    <source>
        <dbReference type="EMBL" id="ABK15812.1"/>
    </source>
</evidence>
<dbReference type="eggNOG" id="COG2454">
    <property type="taxonomic scope" value="Bacteria"/>
</dbReference>
<evidence type="ECO:0008006" key="5">
    <source>
        <dbReference type="Google" id="ProtNLM"/>
    </source>
</evidence>
<keyword evidence="4" id="KW-1185">Reference proteome</keyword>
<dbReference type="PANTHER" id="PTHR42252">
    <property type="entry name" value="DUF5616 DOMAIN-CONTAINING PROTEIN"/>
    <property type="match status" value="1"/>
</dbReference>
<accession>A0LEG0</accession>
<dbReference type="STRING" id="335543.Sfum_0109"/>
<feature type="domain" description="DUF5616" evidence="2">
    <location>
        <begin position="75"/>
        <end position="212"/>
    </location>
</feature>
<gene>
    <name evidence="3" type="ordered locus">Sfum_0109</name>
</gene>